<dbReference type="AlphaFoldDB" id="A0A669DRN9"/>
<reference evidence="6" key="1">
    <citation type="submission" date="2012-01" db="EMBL/GenBank/DDBJ databases">
        <title>The Genome Sequence of Oreochromis niloticus (Nile Tilapia).</title>
        <authorList>
            <consortium name="Broad Institute Genome Assembly Team"/>
            <consortium name="Broad Institute Sequencing Platform"/>
            <person name="Di Palma F."/>
            <person name="Johnson J."/>
            <person name="Lander E.S."/>
            <person name="Lindblad-Toh K."/>
        </authorList>
    </citation>
    <scope>NUCLEOTIDE SEQUENCE [LARGE SCALE GENOMIC DNA]</scope>
</reference>
<name>A0A669DRN9_ORENI</name>
<dbReference type="PROSITE" id="PS51720">
    <property type="entry name" value="G_AIG1"/>
    <property type="match status" value="1"/>
</dbReference>
<evidence type="ECO:0000256" key="3">
    <source>
        <dbReference type="ARBA" id="ARBA00023134"/>
    </source>
</evidence>
<dbReference type="Ensembl" id="ENSONIT00000078518.1">
    <property type="protein sequence ID" value="ENSONIP00000062068.1"/>
    <property type="gene ID" value="ENSONIG00000039784.1"/>
</dbReference>
<dbReference type="InterPro" id="IPR006703">
    <property type="entry name" value="G_AIG1"/>
</dbReference>
<dbReference type="Gene3D" id="3.40.50.300">
    <property type="entry name" value="P-loop containing nucleotide triphosphate hydrolases"/>
    <property type="match status" value="1"/>
</dbReference>
<dbReference type="CDD" id="cd01852">
    <property type="entry name" value="AIG1"/>
    <property type="match status" value="1"/>
</dbReference>
<dbReference type="GO" id="GO:0005525">
    <property type="term" value="F:GTP binding"/>
    <property type="evidence" value="ECO:0007669"/>
    <property type="project" value="UniProtKB-KW"/>
</dbReference>
<dbReference type="Pfam" id="PF04548">
    <property type="entry name" value="AIG1"/>
    <property type="match status" value="1"/>
</dbReference>
<keyword evidence="6" id="KW-1185">Reference proteome</keyword>
<dbReference type="InParanoid" id="A0A669DRN9"/>
<dbReference type="Proteomes" id="UP000005207">
    <property type="component" value="Linkage group LG7"/>
</dbReference>
<comment type="similarity">
    <text evidence="1">Belongs to the TRAFAC class TrmE-Era-EngA-EngB-Septin-like GTPase superfamily. AIG1/Toc34/Toc159-like paraseptin GTPase family. IAN subfamily.</text>
</comment>
<reference evidence="5" key="3">
    <citation type="submission" date="2025-09" db="UniProtKB">
        <authorList>
            <consortium name="Ensembl"/>
        </authorList>
    </citation>
    <scope>IDENTIFICATION</scope>
</reference>
<feature type="domain" description="AIG1-type G" evidence="4">
    <location>
        <begin position="11"/>
        <end position="213"/>
    </location>
</feature>
<evidence type="ECO:0000259" key="4">
    <source>
        <dbReference type="PROSITE" id="PS51720"/>
    </source>
</evidence>
<dbReference type="OMA" id="CESYRTE"/>
<accession>A0A669DRN9</accession>
<keyword evidence="3" id="KW-0342">GTP-binding</keyword>
<dbReference type="SUPFAM" id="SSF52540">
    <property type="entry name" value="P-loop containing nucleoside triphosphate hydrolases"/>
    <property type="match status" value="1"/>
</dbReference>
<organism evidence="5 6">
    <name type="scientific">Oreochromis niloticus</name>
    <name type="common">Nile tilapia</name>
    <name type="synonym">Tilapia nilotica</name>
    <dbReference type="NCBI Taxonomy" id="8128"/>
    <lineage>
        <taxon>Eukaryota</taxon>
        <taxon>Metazoa</taxon>
        <taxon>Chordata</taxon>
        <taxon>Craniata</taxon>
        <taxon>Vertebrata</taxon>
        <taxon>Euteleostomi</taxon>
        <taxon>Actinopterygii</taxon>
        <taxon>Neopterygii</taxon>
        <taxon>Teleostei</taxon>
        <taxon>Neoteleostei</taxon>
        <taxon>Acanthomorphata</taxon>
        <taxon>Ovalentaria</taxon>
        <taxon>Cichlomorphae</taxon>
        <taxon>Cichliformes</taxon>
        <taxon>Cichlidae</taxon>
        <taxon>African cichlids</taxon>
        <taxon>Pseudocrenilabrinae</taxon>
        <taxon>Oreochromini</taxon>
        <taxon>Oreochromis</taxon>
    </lineage>
</organism>
<keyword evidence="2" id="KW-0547">Nucleotide-binding</keyword>
<dbReference type="GeneTree" id="ENSGT01120000271858"/>
<protein>
    <recommendedName>
        <fullName evidence="4">AIG1-type G domain-containing protein</fullName>
    </recommendedName>
</protein>
<sequence>AALGYNSEELSPPIRIVLIGKTGVGKSAVGNTILGKTYFKSNVSSESVTQTCEFENVPNCARKITVVDTPGLLDTSKTTDSIKKEIAKCVQITTPGPHVFLLVLQIGRFTKEEQNCVDALEKLFGSKASNYMIVVFTHGDKLTTQGITIENYLKKGHKKVRQLLNRCGNRYQAFDNSNLKNRAQVVELIKKIDEMVASNKETHYTDEMFEEAARILELNKKKETEQQLTNNVPFMSNVRKKDHVALKTSFNYLIINYLNYVTVEQGFLCQHNKGFLCHSCWSSC</sequence>
<proteinExistence type="inferred from homology"/>
<dbReference type="PANTHER" id="PTHR10903">
    <property type="entry name" value="GTPASE, IMAP FAMILY MEMBER-RELATED"/>
    <property type="match status" value="1"/>
</dbReference>
<evidence type="ECO:0000256" key="2">
    <source>
        <dbReference type="ARBA" id="ARBA00022741"/>
    </source>
</evidence>
<evidence type="ECO:0000313" key="5">
    <source>
        <dbReference type="Ensembl" id="ENSONIP00000062068.1"/>
    </source>
</evidence>
<dbReference type="InterPro" id="IPR027417">
    <property type="entry name" value="P-loop_NTPase"/>
</dbReference>
<dbReference type="InterPro" id="IPR045058">
    <property type="entry name" value="GIMA/IAN/Toc"/>
</dbReference>
<dbReference type="FunFam" id="3.40.50.300:FF:000366">
    <property type="entry name" value="GTPase, IMAP family member 2"/>
    <property type="match status" value="1"/>
</dbReference>
<dbReference type="PANTHER" id="PTHR10903:SF112">
    <property type="entry name" value="SI:CH211-113E8.5"/>
    <property type="match status" value="1"/>
</dbReference>
<reference evidence="5" key="2">
    <citation type="submission" date="2025-08" db="UniProtKB">
        <authorList>
            <consortium name="Ensembl"/>
        </authorList>
    </citation>
    <scope>IDENTIFICATION</scope>
</reference>
<evidence type="ECO:0000313" key="6">
    <source>
        <dbReference type="Proteomes" id="UP000005207"/>
    </source>
</evidence>
<evidence type="ECO:0000256" key="1">
    <source>
        <dbReference type="ARBA" id="ARBA00008535"/>
    </source>
</evidence>